<keyword evidence="10" id="KW-0156">Chromatin regulator</keyword>
<evidence type="ECO:0000256" key="2">
    <source>
        <dbReference type="ARBA" id="ARBA00004286"/>
    </source>
</evidence>
<dbReference type="PROSITE" id="PS51450">
    <property type="entry name" value="LRR"/>
    <property type="match status" value="1"/>
</dbReference>
<evidence type="ECO:0000256" key="1">
    <source>
        <dbReference type="ARBA" id="ARBA00004123"/>
    </source>
</evidence>
<evidence type="ECO:0000256" key="7">
    <source>
        <dbReference type="ARBA" id="ARBA00022737"/>
    </source>
</evidence>
<evidence type="ECO:0000313" key="19">
    <source>
        <dbReference type="EMBL" id="KAK7872019.1"/>
    </source>
</evidence>
<evidence type="ECO:0000256" key="15">
    <source>
        <dbReference type="PROSITE-ProRule" id="PRU00339"/>
    </source>
</evidence>
<keyword evidence="6" id="KW-0433">Leucine-rich repeat</keyword>
<keyword evidence="7" id="KW-0677">Repeat</keyword>
<dbReference type="Pfam" id="PF17874">
    <property type="entry name" value="TPR_MalT"/>
    <property type="match status" value="1"/>
</dbReference>
<feature type="region of interest" description="Disordered" evidence="17">
    <location>
        <begin position="458"/>
        <end position="527"/>
    </location>
</feature>
<feature type="repeat" description="TPR" evidence="15">
    <location>
        <begin position="23"/>
        <end position="56"/>
    </location>
</feature>
<dbReference type="SUPFAM" id="SSF52047">
    <property type="entry name" value="RNI-like"/>
    <property type="match status" value="1"/>
</dbReference>
<dbReference type="Gene3D" id="1.25.40.10">
    <property type="entry name" value="Tetratricopeptide repeat domain"/>
    <property type="match status" value="2"/>
</dbReference>
<dbReference type="PROSITE" id="PS50005">
    <property type="entry name" value="TPR"/>
    <property type="match status" value="3"/>
</dbReference>
<feature type="domain" description="MalT-like TPR region" evidence="18">
    <location>
        <begin position="155"/>
        <end position="292"/>
    </location>
</feature>
<dbReference type="PROSITE" id="PS50297">
    <property type="entry name" value="ANK_REP_REGION"/>
    <property type="match status" value="3"/>
</dbReference>
<dbReference type="GO" id="GO:0006325">
    <property type="term" value="P:chromatin organization"/>
    <property type="evidence" value="ECO:0007669"/>
    <property type="project" value="UniProtKB-KW"/>
</dbReference>
<feature type="region of interest" description="Disordered" evidence="17">
    <location>
        <begin position="858"/>
        <end position="881"/>
    </location>
</feature>
<dbReference type="Pfam" id="PF12796">
    <property type="entry name" value="Ank_2"/>
    <property type="match status" value="1"/>
</dbReference>
<feature type="repeat" description="ANK" evidence="14">
    <location>
        <begin position="527"/>
        <end position="559"/>
    </location>
</feature>
<feature type="compositionally biased region" description="Acidic residues" evidence="17">
    <location>
        <begin position="474"/>
        <end position="483"/>
    </location>
</feature>
<dbReference type="GO" id="GO:0043596">
    <property type="term" value="C:nuclear replication fork"/>
    <property type="evidence" value="ECO:0007669"/>
    <property type="project" value="TreeGrafter"/>
</dbReference>
<evidence type="ECO:0000256" key="11">
    <source>
        <dbReference type="ARBA" id="ARBA00023043"/>
    </source>
</evidence>
<sequence>MEEEKLLKRKKRAQEEQNLELLANTLKKLAELYYSKGQYEEALNAYEEERDLWSNLGKPMEKARASRFMGEIYCHLENYKDALSKLKEYLLIATEEKDLIEEQRALATIGRTFFCKAESLSKSNEIEYKRALREAKQAYIMSLKVCDKLTNVNRHELLQMRGRLLLNIGLVFECQGDFEKAVEHIQMAISINVKADLYDDTQQCYTSQAALYQKQGNTVLALKYYDLALEVQERLPNKIQLMCETLGNKADVYFSVANYKAAKQSLIRAYRLCRGTSEDKTVLERNLKLAHVLSESENKLISTSDTDLNEMKQLYETLGDACCAVKNFNQAIVYYQKMLECLEQLGCYGKDLLPAIVSLSQTYKDAGRYEESLEFFQKELDIWEDNSEEACKTSLNIVRLLELKKAGYSEIMENLKKSYEYAIIANNEELEIKVLCRMLKIQEKNGFAEEANETRNKIDAIKPDVSPHGSSYDSSDDEVEVETPELVNNTSLSEILEEELEPNSTETSRPRQVKKQKPSLKVRRNEKGETPLHTACIHGCANQVQRLLDFKHPVNVTDNAGWTPLHEVCNHGHVELVNLLLDNGANINDPGGYGSEGVTPLHDACSNGHLEIVQILLDRGASTDVRTNDNKTPLDFLLEWASRTGTLSQDQTSLFETIKEKLQRDLEKAGVSTKTVKVPLMEHSVQKTNISEKNILKQKSSENRVETGKRYWSDSSSESEDYNSDRDLTKEHTDDEKTLSDYANNDSNSGSLVFSPALVEEDPALEYQKVMKGLRKRVVQKHPTKLSKTAKSGALIGDSDVVNDWLIDDLKDQTRPNKKRKTRDADMGGSKLIATLRKDVVIEENLHKHFETDFMEIEELPSDNEETTQQFKKSSSDKKQSYQNSFLNSGNFCASEMPGRHNALSHSVVESDAYINVKIRIEETSLLVPICREPVEPLTIDWLTKEAASRFLKFHGREPLLVLETSDGAKLAADDPIAVINERELIGKIIEWKTVSLRQRYEAACSDTHSVQDKQIKNRLQECDTTHCLDLNDCIFDLNCLKPLIQSIRHENSLRELLLGSNALMDEGIKIFSTMEGLPVLEVLNLKCNNITSIGLTSLVNFLIHCQSLKILDLSFNDFDSGWLKSIHRISKYLDNLISLNLKACDMSGNEFLSWKENEPALNNLKNLEELDVSDNPLGEVGINGFLCNLKANKIRKLCVSKTASGKSKGVTKIVQFFQKDEPLNLRFLDLADCDINDKELMEIIRCLRNSESLRTLLLCNNADLKTSSLDALMSMQNMPRELDLCGCDSLYPEVVDESNDLLVNNEVLQKLNSLTMDIHPKLKSTKHWSDKFEERWKQIWGVRGKVLKGPSGLLRFVVAKIDEQ</sequence>
<dbReference type="Gene3D" id="1.25.40.20">
    <property type="entry name" value="Ankyrin repeat-containing domain"/>
    <property type="match status" value="1"/>
</dbReference>
<keyword evidence="9 15" id="KW-0802">TPR repeat</keyword>
<evidence type="ECO:0000256" key="6">
    <source>
        <dbReference type="ARBA" id="ARBA00022614"/>
    </source>
</evidence>
<dbReference type="Pfam" id="PF13424">
    <property type="entry name" value="TPR_12"/>
    <property type="match status" value="2"/>
</dbReference>
<accession>A0AAN9WGF2</accession>
<keyword evidence="5" id="KW-0158">Chromosome</keyword>
<dbReference type="InterPro" id="IPR032675">
    <property type="entry name" value="LRR_dom_sf"/>
</dbReference>
<feature type="repeat" description="TPR" evidence="15">
    <location>
        <begin position="353"/>
        <end position="386"/>
    </location>
</feature>
<evidence type="ECO:0000256" key="12">
    <source>
        <dbReference type="ARBA" id="ARBA00023204"/>
    </source>
</evidence>
<dbReference type="SUPFAM" id="SSF48403">
    <property type="entry name" value="Ankyrin repeat"/>
    <property type="match status" value="1"/>
</dbReference>
<dbReference type="SMART" id="SM00248">
    <property type="entry name" value="ANK"/>
    <property type="match status" value="3"/>
</dbReference>
<dbReference type="SUPFAM" id="SSF48452">
    <property type="entry name" value="TPR-like"/>
    <property type="match status" value="3"/>
</dbReference>
<dbReference type="PROSITE" id="PS50088">
    <property type="entry name" value="ANK_REPEAT"/>
    <property type="match status" value="3"/>
</dbReference>
<dbReference type="InterPro" id="IPR002110">
    <property type="entry name" value="Ankyrin_rpt"/>
</dbReference>
<dbReference type="Gene3D" id="3.80.10.10">
    <property type="entry name" value="Ribonuclease Inhibitor"/>
    <property type="match status" value="2"/>
</dbReference>
<dbReference type="Pfam" id="PF13516">
    <property type="entry name" value="LRR_6"/>
    <property type="match status" value="4"/>
</dbReference>
<dbReference type="Proteomes" id="UP001378592">
    <property type="component" value="Unassembled WGS sequence"/>
</dbReference>
<reference evidence="19 20" key="1">
    <citation type="submission" date="2024-03" db="EMBL/GenBank/DDBJ databases">
        <title>The genome assembly and annotation of the cricket Gryllus longicercus Weissman &amp; Gray.</title>
        <authorList>
            <person name="Szrajer S."/>
            <person name="Gray D."/>
            <person name="Ylla G."/>
        </authorList>
    </citation>
    <scope>NUCLEOTIDE SEQUENCE [LARGE SCALE GENOMIC DNA]</scope>
    <source>
        <strain evidence="19">DAG 2021-001</strain>
        <tissue evidence="19">Whole body minus gut</tissue>
    </source>
</reference>
<dbReference type="InterPro" id="IPR036770">
    <property type="entry name" value="Ankyrin_rpt-contain_sf"/>
</dbReference>
<name>A0AAN9WGF2_9ORTH</name>
<dbReference type="SMART" id="SM00368">
    <property type="entry name" value="LRR_RI"/>
    <property type="match status" value="3"/>
</dbReference>
<dbReference type="SMART" id="SM00028">
    <property type="entry name" value="TPR"/>
    <property type="match status" value="7"/>
</dbReference>
<keyword evidence="8" id="KW-0227">DNA damage</keyword>
<organism evidence="19 20">
    <name type="scientific">Gryllus longicercus</name>
    <dbReference type="NCBI Taxonomy" id="2509291"/>
    <lineage>
        <taxon>Eukaryota</taxon>
        <taxon>Metazoa</taxon>
        <taxon>Ecdysozoa</taxon>
        <taxon>Arthropoda</taxon>
        <taxon>Hexapoda</taxon>
        <taxon>Insecta</taxon>
        <taxon>Pterygota</taxon>
        <taxon>Neoptera</taxon>
        <taxon>Polyneoptera</taxon>
        <taxon>Orthoptera</taxon>
        <taxon>Ensifera</taxon>
        <taxon>Gryllidea</taxon>
        <taxon>Grylloidea</taxon>
        <taxon>Gryllidae</taxon>
        <taxon>Gryllinae</taxon>
        <taxon>Gryllus</taxon>
    </lineage>
</organism>
<gene>
    <name evidence="19" type="ORF">R5R35_004532</name>
</gene>
<feature type="compositionally biased region" description="Basic and acidic residues" evidence="17">
    <location>
        <begin position="699"/>
        <end position="712"/>
    </location>
</feature>
<evidence type="ECO:0000256" key="14">
    <source>
        <dbReference type="PROSITE-ProRule" id="PRU00023"/>
    </source>
</evidence>
<comment type="caution">
    <text evidence="19">The sequence shown here is derived from an EMBL/GenBank/DDBJ whole genome shotgun (WGS) entry which is preliminary data.</text>
</comment>
<dbReference type="InterPro" id="IPR011990">
    <property type="entry name" value="TPR-like_helical_dom_sf"/>
</dbReference>
<dbReference type="InterPro" id="IPR052311">
    <property type="entry name" value="MMS22L-TONSL_complex_comp"/>
</dbReference>
<keyword evidence="12" id="KW-0234">DNA repair</keyword>
<feature type="coiled-coil region" evidence="16">
    <location>
        <begin position="12"/>
        <end position="96"/>
    </location>
</feature>
<feature type="region of interest" description="Disordered" evidence="17">
    <location>
        <begin position="689"/>
        <end position="746"/>
    </location>
</feature>
<dbReference type="EMBL" id="JAZDUA010000030">
    <property type="protein sequence ID" value="KAK7872019.1"/>
    <property type="molecule type" value="Genomic_DNA"/>
</dbReference>
<dbReference type="GO" id="GO:0000724">
    <property type="term" value="P:double-strand break repair via homologous recombination"/>
    <property type="evidence" value="ECO:0007669"/>
    <property type="project" value="TreeGrafter"/>
</dbReference>
<dbReference type="PANTHER" id="PTHR46358:SF1">
    <property type="entry name" value="TONSOKU-LIKE PROTEIN"/>
    <property type="match status" value="1"/>
</dbReference>
<comment type="similarity">
    <text evidence="3">Belongs to the Tonsoku family.</text>
</comment>
<dbReference type="InterPro" id="IPR041617">
    <property type="entry name" value="TPR_MalT"/>
</dbReference>
<keyword evidence="13" id="KW-0539">Nucleus</keyword>
<evidence type="ECO:0000256" key="4">
    <source>
        <dbReference type="ARBA" id="ARBA00017829"/>
    </source>
</evidence>
<evidence type="ECO:0000256" key="13">
    <source>
        <dbReference type="ARBA" id="ARBA00023242"/>
    </source>
</evidence>
<feature type="repeat" description="ANK" evidence="14">
    <location>
        <begin position="596"/>
        <end position="628"/>
    </location>
</feature>
<feature type="compositionally biased region" description="Basic residues" evidence="17">
    <location>
        <begin position="511"/>
        <end position="522"/>
    </location>
</feature>
<evidence type="ECO:0000256" key="16">
    <source>
        <dbReference type="SAM" id="Coils"/>
    </source>
</evidence>
<evidence type="ECO:0000259" key="18">
    <source>
        <dbReference type="Pfam" id="PF17874"/>
    </source>
</evidence>
<dbReference type="Pfam" id="PF00023">
    <property type="entry name" value="Ank"/>
    <property type="match status" value="1"/>
</dbReference>
<feature type="repeat" description="TPR" evidence="15">
    <location>
        <begin position="162"/>
        <end position="195"/>
    </location>
</feature>
<dbReference type="PANTHER" id="PTHR46358">
    <property type="entry name" value="TONSOKU-LIKE PROTEIN"/>
    <property type="match status" value="1"/>
</dbReference>
<dbReference type="InterPro" id="IPR019734">
    <property type="entry name" value="TPR_rpt"/>
</dbReference>
<comment type="subcellular location">
    <subcellularLocation>
        <location evidence="2">Chromosome</location>
    </subcellularLocation>
    <subcellularLocation>
        <location evidence="1">Nucleus</location>
    </subcellularLocation>
</comment>
<feature type="repeat" description="ANK" evidence="14">
    <location>
        <begin position="560"/>
        <end position="592"/>
    </location>
</feature>
<keyword evidence="20" id="KW-1185">Reference proteome</keyword>
<evidence type="ECO:0000256" key="17">
    <source>
        <dbReference type="SAM" id="MobiDB-lite"/>
    </source>
</evidence>
<evidence type="ECO:0000256" key="10">
    <source>
        <dbReference type="ARBA" id="ARBA00022853"/>
    </source>
</evidence>
<dbReference type="InterPro" id="IPR001611">
    <property type="entry name" value="Leu-rich_rpt"/>
</dbReference>
<dbReference type="PRINTS" id="PR01415">
    <property type="entry name" value="ANKYRIN"/>
</dbReference>
<evidence type="ECO:0000256" key="3">
    <source>
        <dbReference type="ARBA" id="ARBA00010999"/>
    </source>
</evidence>
<proteinExistence type="inferred from homology"/>
<evidence type="ECO:0000313" key="20">
    <source>
        <dbReference type="Proteomes" id="UP001378592"/>
    </source>
</evidence>
<dbReference type="GO" id="GO:0031297">
    <property type="term" value="P:replication fork processing"/>
    <property type="evidence" value="ECO:0007669"/>
    <property type="project" value="TreeGrafter"/>
</dbReference>
<keyword evidence="16" id="KW-0175">Coiled coil</keyword>
<protein>
    <recommendedName>
        <fullName evidence="4">Tonsoku-like protein</fullName>
    </recommendedName>
</protein>
<evidence type="ECO:0000256" key="8">
    <source>
        <dbReference type="ARBA" id="ARBA00022763"/>
    </source>
</evidence>
<evidence type="ECO:0000256" key="5">
    <source>
        <dbReference type="ARBA" id="ARBA00022454"/>
    </source>
</evidence>
<evidence type="ECO:0000256" key="9">
    <source>
        <dbReference type="ARBA" id="ARBA00022803"/>
    </source>
</evidence>
<feature type="compositionally biased region" description="Basic and acidic residues" evidence="17">
    <location>
        <begin position="723"/>
        <end position="739"/>
    </location>
</feature>
<keyword evidence="11 14" id="KW-0040">ANK repeat</keyword>